<proteinExistence type="predicted"/>
<reference evidence="3" key="1">
    <citation type="submission" date="2017-02" db="UniProtKB">
        <authorList>
            <consortium name="WormBaseParasite"/>
        </authorList>
    </citation>
    <scope>IDENTIFICATION</scope>
</reference>
<name>A0A0M3JBQ3_ANISI</name>
<evidence type="ECO:0000313" key="1">
    <source>
        <dbReference type="EMBL" id="VDK24580.1"/>
    </source>
</evidence>
<dbReference type="AlphaFoldDB" id="A0A0M3JBQ3"/>
<gene>
    <name evidence="1" type="ORF">ASIM_LOCUS4836</name>
</gene>
<organism evidence="3">
    <name type="scientific">Anisakis simplex</name>
    <name type="common">Herring worm</name>
    <dbReference type="NCBI Taxonomy" id="6269"/>
    <lineage>
        <taxon>Eukaryota</taxon>
        <taxon>Metazoa</taxon>
        <taxon>Ecdysozoa</taxon>
        <taxon>Nematoda</taxon>
        <taxon>Chromadorea</taxon>
        <taxon>Rhabditida</taxon>
        <taxon>Spirurina</taxon>
        <taxon>Ascaridomorpha</taxon>
        <taxon>Ascaridoidea</taxon>
        <taxon>Anisakidae</taxon>
        <taxon>Anisakis</taxon>
        <taxon>Anisakis simplex complex</taxon>
    </lineage>
</organism>
<evidence type="ECO:0000313" key="2">
    <source>
        <dbReference type="Proteomes" id="UP000267096"/>
    </source>
</evidence>
<protein>
    <submittedName>
        <fullName evidence="3">PAP_fibrillin domain-containing protein</fullName>
    </submittedName>
</protein>
<keyword evidence="2" id="KW-1185">Reference proteome</keyword>
<dbReference type="Proteomes" id="UP000267096">
    <property type="component" value="Unassembled WGS sequence"/>
</dbReference>
<accession>A0A0M3JBQ3</accession>
<reference evidence="1 2" key="2">
    <citation type="submission" date="2018-11" db="EMBL/GenBank/DDBJ databases">
        <authorList>
            <consortium name="Pathogen Informatics"/>
        </authorList>
    </citation>
    <scope>NUCLEOTIDE SEQUENCE [LARGE SCALE GENOMIC DNA]</scope>
</reference>
<evidence type="ECO:0000313" key="3">
    <source>
        <dbReference type="WBParaSite" id="ASIM_0000503001-mRNA-1"/>
    </source>
</evidence>
<dbReference type="EMBL" id="UYRR01008908">
    <property type="protein sequence ID" value="VDK24580.1"/>
    <property type="molecule type" value="Genomic_DNA"/>
</dbReference>
<dbReference type="WBParaSite" id="ASIM_0000503001-mRNA-1">
    <property type="protein sequence ID" value="ASIM_0000503001-mRNA-1"/>
    <property type="gene ID" value="ASIM_0000503001"/>
</dbReference>
<sequence>MEALKEQLAVLDVQPSESMTQTLSAISEQLEQSSTEKSIIGGRGLLSAFHSGATLIPPDKPSSFGNIDGKWVEVSGCV</sequence>